<evidence type="ECO:0000313" key="2">
    <source>
        <dbReference type="Proteomes" id="UP000306426"/>
    </source>
</evidence>
<reference evidence="1 2" key="1">
    <citation type="submission" date="2019-04" db="EMBL/GenBank/DDBJ databases">
        <title>Genome analysis of Streptococcus suis strain WUSS286.</title>
        <authorList>
            <person name="Chen H."/>
            <person name="Gao X."/>
            <person name="Wu Z."/>
        </authorList>
    </citation>
    <scope>NUCLEOTIDE SEQUENCE [LARGE SCALE GENOMIC DNA]</scope>
    <source>
        <strain evidence="1 2">WUSS286</strain>
    </source>
</reference>
<proteinExistence type="predicted"/>
<sequence length="61" mass="6851">MSVKLRWSFTACSLETREERSSTFGLLTRTPFALSPTLHGPLTVQAVWGTVSSQCLEIREH</sequence>
<dbReference type="AlphaFoldDB" id="A0A4T2GW47"/>
<accession>A0A4T2GW47</accession>
<gene>
    <name evidence="1" type="ORF">E8L09_05915</name>
</gene>
<evidence type="ECO:0000313" key="1">
    <source>
        <dbReference type="EMBL" id="TII03593.1"/>
    </source>
</evidence>
<comment type="caution">
    <text evidence="1">The sequence shown here is derived from an EMBL/GenBank/DDBJ whole genome shotgun (WGS) entry which is preliminary data.</text>
</comment>
<name>A0A4T2GW47_STRSU</name>
<organism evidence="1 2">
    <name type="scientific">Streptococcus suis</name>
    <dbReference type="NCBI Taxonomy" id="1307"/>
    <lineage>
        <taxon>Bacteria</taxon>
        <taxon>Bacillati</taxon>
        <taxon>Bacillota</taxon>
        <taxon>Bacilli</taxon>
        <taxon>Lactobacillales</taxon>
        <taxon>Streptococcaceae</taxon>
        <taxon>Streptococcus</taxon>
    </lineage>
</organism>
<dbReference type="Proteomes" id="UP000306426">
    <property type="component" value="Unassembled WGS sequence"/>
</dbReference>
<dbReference type="EMBL" id="SSXK01000014">
    <property type="protein sequence ID" value="TII03593.1"/>
    <property type="molecule type" value="Genomic_DNA"/>
</dbReference>
<protein>
    <submittedName>
        <fullName evidence="1">Uncharacterized protein</fullName>
    </submittedName>
</protein>